<dbReference type="EMBL" id="MF403008">
    <property type="protein sequence ID" value="AUZ95309.1"/>
    <property type="molecule type" value="Genomic_DNA"/>
</dbReference>
<keyword evidence="2" id="KW-1185">Reference proteome</keyword>
<dbReference type="GeneID" id="40088553"/>
<evidence type="ECO:0000313" key="1">
    <source>
        <dbReference type="EMBL" id="AUZ95309.1"/>
    </source>
</evidence>
<organism evidence="1 2">
    <name type="scientific">Agrobacterium phage Atu_ph07</name>
    <dbReference type="NCBI Taxonomy" id="2024264"/>
    <lineage>
        <taxon>Viruses</taxon>
        <taxon>Duplodnaviria</taxon>
        <taxon>Heunggongvirae</taxon>
        <taxon>Uroviricota</taxon>
        <taxon>Caudoviricetes</taxon>
        <taxon>Polybotosvirus</taxon>
        <taxon>Polybotosvirus Atuph07</taxon>
    </lineage>
</organism>
<dbReference type="Proteomes" id="UP000223025">
    <property type="component" value="Segment"/>
</dbReference>
<dbReference type="KEGG" id="vg:40088553"/>
<name>A0A2L0V0K1_9CAUD</name>
<proteinExistence type="predicted"/>
<accession>A0A2L0V0K1</accession>
<reference evidence="1 2" key="1">
    <citation type="submission" date="2017-06" db="EMBL/GenBank/DDBJ databases">
        <authorList>
            <person name="Kim H.J."/>
            <person name="Triplett B.A."/>
        </authorList>
    </citation>
    <scope>NUCLEOTIDE SEQUENCE [LARGE SCALE GENOMIC DNA]</scope>
</reference>
<protein>
    <submittedName>
        <fullName evidence="1">Uncharacterized protein</fullName>
    </submittedName>
</protein>
<evidence type="ECO:0000313" key="2">
    <source>
        <dbReference type="Proteomes" id="UP000223025"/>
    </source>
</evidence>
<sequence length="89" mass="10741">MNKEIQDSFLKEVNDIDTELKELQTKFKNMLFFWMQSFDIFLTTMKIDTYLDKLGEKYYTTFIVEILEKWFPDEIPSNVKTLIKEIKGV</sequence>
<dbReference type="RefSeq" id="YP_009612215.1">
    <property type="nucleotide sequence ID" value="NC_042013.1"/>
</dbReference>